<name>A0A7I7MBM6_9MYCO</name>
<protein>
    <recommendedName>
        <fullName evidence="4">CsbD family protein</fullName>
    </recommendedName>
</protein>
<evidence type="ECO:0008006" key="4">
    <source>
        <dbReference type="Google" id="ProtNLM"/>
    </source>
</evidence>
<dbReference type="Proteomes" id="UP000466514">
    <property type="component" value="Chromosome"/>
</dbReference>
<organism evidence="2 3">
    <name type="scientific">Mycolicibacterium psychrotolerans</name>
    <dbReference type="NCBI Taxonomy" id="216929"/>
    <lineage>
        <taxon>Bacteria</taxon>
        <taxon>Bacillati</taxon>
        <taxon>Actinomycetota</taxon>
        <taxon>Actinomycetes</taxon>
        <taxon>Mycobacteriales</taxon>
        <taxon>Mycobacteriaceae</taxon>
        <taxon>Mycolicibacterium</taxon>
    </lineage>
</organism>
<sequence>MDMADSNSGPLAAVNSLINGAVGIVKQVLGIVLNRDSLQEEGKAQQDKAEAQKDVAKKEAEAEKARAEAKTQETREKAARNS</sequence>
<reference evidence="2 3" key="1">
    <citation type="journal article" date="2019" name="Emerg. Microbes Infect.">
        <title>Comprehensive subspecies identification of 175 nontuberculous mycobacteria species based on 7547 genomic profiles.</title>
        <authorList>
            <person name="Matsumoto Y."/>
            <person name="Kinjo T."/>
            <person name="Motooka D."/>
            <person name="Nabeya D."/>
            <person name="Jung N."/>
            <person name="Uechi K."/>
            <person name="Horii T."/>
            <person name="Iida T."/>
            <person name="Fujita J."/>
            <person name="Nakamura S."/>
        </authorList>
    </citation>
    <scope>NUCLEOTIDE SEQUENCE [LARGE SCALE GENOMIC DNA]</scope>
    <source>
        <strain evidence="2 3">JCM 13323</strain>
    </source>
</reference>
<proteinExistence type="predicted"/>
<evidence type="ECO:0000313" key="3">
    <source>
        <dbReference type="Proteomes" id="UP000466514"/>
    </source>
</evidence>
<evidence type="ECO:0000256" key="1">
    <source>
        <dbReference type="SAM" id="MobiDB-lite"/>
    </source>
</evidence>
<keyword evidence="3" id="KW-1185">Reference proteome</keyword>
<accession>A0A7I7MBM6</accession>
<feature type="region of interest" description="Disordered" evidence="1">
    <location>
        <begin position="39"/>
        <end position="82"/>
    </location>
</feature>
<evidence type="ECO:0000313" key="2">
    <source>
        <dbReference type="EMBL" id="BBX69496.1"/>
    </source>
</evidence>
<dbReference type="EMBL" id="AP022574">
    <property type="protein sequence ID" value="BBX69496.1"/>
    <property type="molecule type" value="Genomic_DNA"/>
</dbReference>
<gene>
    <name evidence="2" type="ORF">MPSYJ_29570</name>
</gene>
<dbReference type="AlphaFoldDB" id="A0A7I7MBM6"/>
<dbReference type="KEGG" id="mpsc:MPSYJ_29570"/>